<proteinExistence type="predicted"/>
<feature type="compositionally biased region" description="Basic and acidic residues" evidence="6">
    <location>
        <begin position="279"/>
        <end position="298"/>
    </location>
</feature>
<dbReference type="InterPro" id="IPR001357">
    <property type="entry name" value="BRCT_dom"/>
</dbReference>
<protein>
    <recommendedName>
        <fullName evidence="4">PAX-interacting protein 1</fullName>
    </recommendedName>
    <alternativeName>
        <fullName evidence="5">PAX transactivation activation domain-interacting protein</fullName>
    </alternativeName>
</protein>
<feature type="compositionally biased region" description="Basic and acidic residues" evidence="6">
    <location>
        <begin position="497"/>
        <end position="520"/>
    </location>
</feature>
<feature type="compositionally biased region" description="Polar residues" evidence="6">
    <location>
        <begin position="860"/>
        <end position="869"/>
    </location>
</feature>
<gene>
    <name evidence="9" type="primary">MDC1_1</name>
    <name evidence="9" type="ORF">Bhyg_06644</name>
</gene>
<accession>A0A9Q0N145</accession>
<dbReference type="EMBL" id="WJQU01000002">
    <property type="protein sequence ID" value="KAJ6641704.1"/>
    <property type="molecule type" value="Genomic_DNA"/>
</dbReference>
<feature type="region of interest" description="Disordered" evidence="6">
    <location>
        <begin position="181"/>
        <end position="298"/>
    </location>
</feature>
<dbReference type="Gene3D" id="3.40.50.10190">
    <property type="entry name" value="BRCT domain"/>
    <property type="match status" value="2"/>
</dbReference>
<dbReference type="Pfam" id="PF16770">
    <property type="entry name" value="RTT107_BRCT_5"/>
    <property type="match status" value="1"/>
</dbReference>
<evidence type="ECO:0000256" key="2">
    <source>
        <dbReference type="ARBA" id="ARBA00022763"/>
    </source>
</evidence>
<evidence type="ECO:0000259" key="7">
    <source>
        <dbReference type="Pfam" id="PF16589"/>
    </source>
</evidence>
<dbReference type="PANTHER" id="PTHR23196">
    <property type="entry name" value="PAX TRANSCRIPTION ACTIVATION DOMAIN INTERACTING PROTEIN"/>
    <property type="match status" value="1"/>
</dbReference>
<feature type="region of interest" description="Disordered" evidence="6">
    <location>
        <begin position="778"/>
        <end position="804"/>
    </location>
</feature>
<feature type="compositionally biased region" description="Basic and acidic residues" evidence="6">
    <location>
        <begin position="239"/>
        <end position="253"/>
    </location>
</feature>
<feature type="compositionally biased region" description="Basic and acidic residues" evidence="6">
    <location>
        <begin position="400"/>
        <end position="423"/>
    </location>
</feature>
<feature type="compositionally biased region" description="Low complexity" evidence="6">
    <location>
        <begin position="884"/>
        <end position="897"/>
    </location>
</feature>
<feature type="compositionally biased region" description="Basic and acidic residues" evidence="6">
    <location>
        <begin position="206"/>
        <end position="228"/>
    </location>
</feature>
<dbReference type="GO" id="GO:0006974">
    <property type="term" value="P:DNA damage response"/>
    <property type="evidence" value="ECO:0007669"/>
    <property type="project" value="UniProtKB-KW"/>
</dbReference>
<dbReference type="OrthoDB" id="342264at2759"/>
<feature type="compositionally biased region" description="Polar residues" evidence="6">
    <location>
        <begin position="1086"/>
        <end position="1096"/>
    </location>
</feature>
<evidence type="ECO:0000256" key="1">
    <source>
        <dbReference type="ARBA" id="ARBA00004123"/>
    </source>
</evidence>
<feature type="non-terminal residue" evidence="9">
    <location>
        <position position="1096"/>
    </location>
</feature>
<dbReference type="CDD" id="cd18432">
    <property type="entry name" value="BRCT_PAXIP1_rpt6_like"/>
    <property type="match status" value="1"/>
</dbReference>
<organism evidence="9 10">
    <name type="scientific">Pseudolycoriella hygida</name>
    <dbReference type="NCBI Taxonomy" id="35572"/>
    <lineage>
        <taxon>Eukaryota</taxon>
        <taxon>Metazoa</taxon>
        <taxon>Ecdysozoa</taxon>
        <taxon>Arthropoda</taxon>
        <taxon>Hexapoda</taxon>
        <taxon>Insecta</taxon>
        <taxon>Pterygota</taxon>
        <taxon>Neoptera</taxon>
        <taxon>Endopterygota</taxon>
        <taxon>Diptera</taxon>
        <taxon>Nematocera</taxon>
        <taxon>Sciaroidea</taxon>
        <taxon>Sciaridae</taxon>
        <taxon>Pseudolycoriella</taxon>
    </lineage>
</organism>
<feature type="compositionally biased region" description="Polar residues" evidence="6">
    <location>
        <begin position="583"/>
        <end position="595"/>
    </location>
</feature>
<feature type="region of interest" description="Disordered" evidence="6">
    <location>
        <begin position="856"/>
        <end position="900"/>
    </location>
</feature>
<feature type="domain" description="BRCT" evidence="7">
    <location>
        <begin position="1010"/>
        <end position="1064"/>
    </location>
</feature>
<dbReference type="Pfam" id="PF16589">
    <property type="entry name" value="BRCT_2"/>
    <property type="match status" value="1"/>
</dbReference>
<keyword evidence="3" id="KW-0539">Nucleus</keyword>
<comment type="caution">
    <text evidence="9">The sequence shown here is derived from an EMBL/GenBank/DDBJ whole genome shotgun (WGS) entry which is preliminary data.</text>
</comment>
<evidence type="ECO:0000256" key="3">
    <source>
        <dbReference type="ARBA" id="ARBA00023242"/>
    </source>
</evidence>
<evidence type="ECO:0000259" key="8">
    <source>
        <dbReference type="Pfam" id="PF16770"/>
    </source>
</evidence>
<dbReference type="CDD" id="cd17744">
    <property type="entry name" value="BRCT_MDC1_rpt1"/>
    <property type="match status" value="1"/>
</dbReference>
<feature type="region of interest" description="Disordered" evidence="6">
    <location>
        <begin position="497"/>
        <end position="729"/>
    </location>
</feature>
<keyword evidence="2" id="KW-0227">DNA damage</keyword>
<feature type="compositionally biased region" description="Basic and acidic residues" evidence="6">
    <location>
        <begin position="781"/>
        <end position="793"/>
    </location>
</feature>
<dbReference type="PANTHER" id="PTHR23196:SF1">
    <property type="entry name" value="PAX-INTERACTING PROTEIN 1"/>
    <property type="match status" value="1"/>
</dbReference>
<feature type="region of interest" description="Disordered" evidence="6">
    <location>
        <begin position="390"/>
        <end position="423"/>
    </location>
</feature>
<dbReference type="InterPro" id="IPR051579">
    <property type="entry name" value="DDR_Transcriptional_Reg"/>
</dbReference>
<feature type="compositionally biased region" description="Basic and acidic residues" evidence="6">
    <location>
        <begin position="552"/>
        <end position="576"/>
    </location>
</feature>
<dbReference type="AlphaFoldDB" id="A0A9Q0N145"/>
<feature type="compositionally biased region" description="Polar residues" evidence="6">
    <location>
        <begin position="229"/>
        <end position="238"/>
    </location>
</feature>
<dbReference type="SUPFAM" id="SSF52113">
    <property type="entry name" value="BRCT domain"/>
    <property type="match status" value="1"/>
</dbReference>
<dbReference type="GO" id="GO:0005634">
    <property type="term" value="C:nucleus"/>
    <property type="evidence" value="ECO:0007669"/>
    <property type="project" value="UniProtKB-SubCell"/>
</dbReference>
<feature type="region of interest" description="Disordered" evidence="6">
    <location>
        <begin position="1074"/>
        <end position="1096"/>
    </location>
</feature>
<name>A0A9Q0N145_9DIPT</name>
<feature type="domain" description="BRCT" evidence="8">
    <location>
        <begin position="923"/>
        <end position="983"/>
    </location>
</feature>
<reference evidence="9" key="1">
    <citation type="submission" date="2022-07" db="EMBL/GenBank/DDBJ databases">
        <authorList>
            <person name="Trinca V."/>
            <person name="Uliana J.V.C."/>
            <person name="Torres T.T."/>
            <person name="Ward R.J."/>
            <person name="Monesi N."/>
        </authorList>
    </citation>
    <scope>NUCLEOTIDE SEQUENCE</scope>
    <source>
        <strain evidence="9">HSMRA1968</strain>
        <tissue evidence="9">Whole embryos</tissue>
    </source>
</reference>
<evidence type="ECO:0000256" key="6">
    <source>
        <dbReference type="SAM" id="MobiDB-lite"/>
    </source>
</evidence>
<keyword evidence="10" id="KW-1185">Reference proteome</keyword>
<sequence>MSALTELVATRLTEANDITKVLDDIAAAFKSKGFLDDSSGVGALVKSFQDSLDNLINNVAIDDEENLHEISNSFVVESSKFTKSSNISMENESKVNEDMFGESDDSFEIPETQVLPPDNHSNDEFDSEGFVVMPNEGVEENDCSQSQVLLNGIECQRLSPIPQELDDFDLEMSKLRWDDSTKEIDESKSASVTPDLEFPILNKPNADAKSDSCTKIKDQNSVRHENLSDKSFTNVENITTKEKGDEKSSREESVGPEDIGVQNGEKDDWEVTQLFKKPGVPEKEKANSDNVAPDDKCDEINDFDQTKVFFKSNIPSSNESNDEDDIYNVATQIDEATKNAATSNQNFISSSFHEMEKEEIGKDEAKKEAVVVGKEEKKVRKFVFQRRNRIISSDDEPDVEEKPNSKAKAEKSNEENFDDIKLDPHEEKLLSDLKDADYTKLCKETNQEQSETNFASYFDQLKELRTLSNSGSIATTDVNKKEGTIATTDVNKKEETIARTDVNEKEETIATTDVTKKEENVVIPEQKSRTRRKLKISEPIDTETSTSKRQKARDLHSTESDQVKERNLSKRGKPADDLPVELQPTQVFVKPSTSTKSDKGKVKNLSKRGKPTEDQSEVKYLPKRRKQPEDAPVELPDTQVFVKPSTRRGKPVENAPEGLPDTEVFVKPSSSTKSDDVKVRNLSRRGKLVEDAPEELPDTEVFVKPSSSTKSDDVKVRKSRKNGKTNEDAPVDMELLATQVFVKSSSTTVPHKSSKKLKTTDDVPMELQPTQVFLKATSTPKDARKEAREDVKVQTRRTARSTATESVNNIKKMIAAQSNSVSYSPRSADAKVKLLYYNSDASDFDNLHLQVSSDVKENISRNSSGNNDTSGEDSKRGTKRKAGSDISSNSEESFNDSSKNRTSRKQNYLVMFTMIDPAPYLPLLKELKLSMADSSNYNVLVTDRIYRTSKFMCALASGKPIVALSWLNEMKKRKSVVDPFEFLLNDPDGEKKYKFSLAKTLGEVRKHGGLFQNHSVLVTPSTTPPPEILKDIITCSGGKYLKSSLVARKGDTVICITDQKDQKQLPGLKKKYSSMKELTHEKNDSDTQLNMRTGEG</sequence>
<evidence type="ECO:0000256" key="5">
    <source>
        <dbReference type="ARBA" id="ARBA00030146"/>
    </source>
</evidence>
<dbReference type="Proteomes" id="UP001151699">
    <property type="component" value="Chromosome B"/>
</dbReference>
<evidence type="ECO:0000313" key="10">
    <source>
        <dbReference type="Proteomes" id="UP001151699"/>
    </source>
</evidence>
<evidence type="ECO:0000313" key="9">
    <source>
        <dbReference type="EMBL" id="KAJ6641704.1"/>
    </source>
</evidence>
<comment type="subcellular location">
    <subcellularLocation>
        <location evidence="1">Nucleus</location>
    </subcellularLocation>
</comment>
<evidence type="ECO:0000256" key="4">
    <source>
        <dbReference type="ARBA" id="ARBA00023858"/>
    </source>
</evidence>
<dbReference type="InterPro" id="IPR036420">
    <property type="entry name" value="BRCT_dom_sf"/>
</dbReference>